<feature type="signal peptide" evidence="2">
    <location>
        <begin position="1"/>
        <end position="23"/>
    </location>
</feature>
<proteinExistence type="predicted"/>
<feature type="region of interest" description="Disordered" evidence="1">
    <location>
        <begin position="25"/>
        <end position="54"/>
    </location>
</feature>
<evidence type="ECO:0000313" key="3">
    <source>
        <dbReference type="EMBL" id="TDE97419.1"/>
    </source>
</evidence>
<keyword evidence="4" id="KW-1185">Reference proteome</keyword>
<dbReference type="Proteomes" id="UP000504882">
    <property type="component" value="Unassembled WGS sequence"/>
</dbReference>
<keyword evidence="2" id="KW-0732">Signal</keyword>
<evidence type="ECO:0000256" key="1">
    <source>
        <dbReference type="SAM" id="MobiDB-lite"/>
    </source>
</evidence>
<evidence type="ECO:0008006" key="5">
    <source>
        <dbReference type="Google" id="ProtNLM"/>
    </source>
</evidence>
<dbReference type="PANTHER" id="PTHR39335">
    <property type="entry name" value="BLL4220 PROTEIN"/>
    <property type="match status" value="1"/>
</dbReference>
<dbReference type="Pfam" id="PF03640">
    <property type="entry name" value="Lipoprotein_15"/>
    <property type="match status" value="2"/>
</dbReference>
<feature type="compositionally biased region" description="Acidic residues" evidence="1">
    <location>
        <begin position="28"/>
        <end position="51"/>
    </location>
</feature>
<evidence type="ECO:0000256" key="2">
    <source>
        <dbReference type="SAM" id="SignalP"/>
    </source>
</evidence>
<organism evidence="3 4">
    <name type="scientific">Occultella glacieicola</name>
    <dbReference type="NCBI Taxonomy" id="2518684"/>
    <lineage>
        <taxon>Bacteria</taxon>
        <taxon>Bacillati</taxon>
        <taxon>Actinomycetota</taxon>
        <taxon>Actinomycetes</taxon>
        <taxon>Micrococcales</taxon>
        <taxon>Ruaniaceae</taxon>
        <taxon>Occultella</taxon>
    </lineage>
</organism>
<dbReference type="InterPro" id="IPR005297">
    <property type="entry name" value="Lipoprotein_repeat"/>
</dbReference>
<reference evidence="3 4" key="1">
    <citation type="submission" date="2019-03" db="EMBL/GenBank/DDBJ databases">
        <title>Genomic features of bacteria from cold environments.</title>
        <authorList>
            <person name="Shen L."/>
        </authorList>
    </citation>
    <scope>NUCLEOTIDE SEQUENCE [LARGE SCALE GENOMIC DNA]</scope>
    <source>
        <strain evidence="4">T3246-1</strain>
    </source>
</reference>
<sequence>MRGIPRILISALAAGALSTALVACSSADPEDDTATTSGEEETTEEPTEADDGAAMGDVELSTADSSLGEVIVDGAGLTAYYFSNDVPDSGVSACEGECLVNWPPITSETETPVVEGVSAEVGTIPAADGSFQVTVDGRPIYLFVGDAAPGDVNGQAVQDVWWVIAPDGTEIRD</sequence>
<feature type="chain" id="PRO_5046131679" description="Lipoprotein with Yx(FWY)xxD motif" evidence="2">
    <location>
        <begin position="24"/>
        <end position="173"/>
    </location>
</feature>
<dbReference type="PANTHER" id="PTHR39335:SF1">
    <property type="entry name" value="BLL4220 PROTEIN"/>
    <property type="match status" value="1"/>
</dbReference>
<accession>A0ABY2EC56</accession>
<protein>
    <recommendedName>
        <fullName evidence="5">Lipoprotein with Yx(FWY)xxD motif</fullName>
    </recommendedName>
</protein>
<evidence type="ECO:0000313" key="4">
    <source>
        <dbReference type="Proteomes" id="UP000504882"/>
    </source>
</evidence>
<name>A0ABY2EC56_9MICO</name>
<comment type="caution">
    <text evidence="3">The sequence shown here is derived from an EMBL/GenBank/DDBJ whole genome shotgun (WGS) entry which is preliminary data.</text>
</comment>
<dbReference type="RefSeq" id="WP_133106345.1">
    <property type="nucleotide sequence ID" value="NZ_SMNA01000002.1"/>
</dbReference>
<dbReference type="PROSITE" id="PS51257">
    <property type="entry name" value="PROKAR_LIPOPROTEIN"/>
    <property type="match status" value="1"/>
</dbReference>
<gene>
    <name evidence="3" type="ORF">EXU48_04280</name>
</gene>
<dbReference type="EMBL" id="SMNA01000002">
    <property type="protein sequence ID" value="TDE97419.1"/>
    <property type="molecule type" value="Genomic_DNA"/>
</dbReference>